<organism evidence="2 3">
    <name type="scientific">Pleurodeles waltl</name>
    <name type="common">Iberian ribbed newt</name>
    <dbReference type="NCBI Taxonomy" id="8319"/>
    <lineage>
        <taxon>Eukaryota</taxon>
        <taxon>Metazoa</taxon>
        <taxon>Chordata</taxon>
        <taxon>Craniata</taxon>
        <taxon>Vertebrata</taxon>
        <taxon>Euteleostomi</taxon>
        <taxon>Amphibia</taxon>
        <taxon>Batrachia</taxon>
        <taxon>Caudata</taxon>
        <taxon>Salamandroidea</taxon>
        <taxon>Salamandridae</taxon>
        <taxon>Pleurodelinae</taxon>
        <taxon>Pleurodeles</taxon>
    </lineage>
</organism>
<dbReference type="Proteomes" id="UP001066276">
    <property type="component" value="Chromosome 3_2"/>
</dbReference>
<dbReference type="EMBL" id="JANPWB010000006">
    <property type="protein sequence ID" value="KAJ1180168.1"/>
    <property type="molecule type" value="Genomic_DNA"/>
</dbReference>
<protein>
    <submittedName>
        <fullName evidence="2">Uncharacterized protein</fullName>
    </submittedName>
</protein>
<feature type="region of interest" description="Disordered" evidence="1">
    <location>
        <begin position="1"/>
        <end position="61"/>
    </location>
</feature>
<gene>
    <name evidence="2" type="ORF">NDU88_005392</name>
</gene>
<dbReference type="AlphaFoldDB" id="A0AAV7TU77"/>
<reference evidence="2" key="1">
    <citation type="journal article" date="2022" name="bioRxiv">
        <title>Sequencing and chromosome-scale assembly of the giantPleurodeles waltlgenome.</title>
        <authorList>
            <person name="Brown T."/>
            <person name="Elewa A."/>
            <person name="Iarovenko S."/>
            <person name="Subramanian E."/>
            <person name="Araus A.J."/>
            <person name="Petzold A."/>
            <person name="Susuki M."/>
            <person name="Suzuki K.-i.T."/>
            <person name="Hayashi T."/>
            <person name="Toyoda A."/>
            <person name="Oliveira C."/>
            <person name="Osipova E."/>
            <person name="Leigh N.D."/>
            <person name="Simon A."/>
            <person name="Yun M.H."/>
        </authorList>
    </citation>
    <scope>NUCLEOTIDE SEQUENCE</scope>
    <source>
        <strain evidence="2">20211129_DDA</strain>
        <tissue evidence="2">Liver</tissue>
    </source>
</reference>
<evidence type="ECO:0000256" key="1">
    <source>
        <dbReference type="SAM" id="MobiDB-lite"/>
    </source>
</evidence>
<accession>A0AAV7TU77</accession>
<proteinExistence type="predicted"/>
<keyword evidence="3" id="KW-1185">Reference proteome</keyword>
<feature type="compositionally biased region" description="Basic residues" evidence="1">
    <location>
        <begin position="1"/>
        <end position="10"/>
    </location>
</feature>
<feature type="region of interest" description="Disordered" evidence="1">
    <location>
        <begin position="88"/>
        <end position="118"/>
    </location>
</feature>
<feature type="compositionally biased region" description="Low complexity" evidence="1">
    <location>
        <begin position="33"/>
        <end position="43"/>
    </location>
</feature>
<name>A0AAV7TU77_PLEWA</name>
<comment type="caution">
    <text evidence="2">The sequence shown here is derived from an EMBL/GenBank/DDBJ whole genome shotgun (WGS) entry which is preliminary data.</text>
</comment>
<feature type="compositionally biased region" description="Polar residues" evidence="1">
    <location>
        <begin position="88"/>
        <end position="99"/>
    </location>
</feature>
<evidence type="ECO:0000313" key="2">
    <source>
        <dbReference type="EMBL" id="KAJ1180168.1"/>
    </source>
</evidence>
<evidence type="ECO:0000313" key="3">
    <source>
        <dbReference type="Proteomes" id="UP001066276"/>
    </source>
</evidence>
<sequence length="118" mass="13002">MSRPGSRHSARSPLFLTPTRPQGRPVHSDAVGSAAHRSLAAHRSSQDTLRATTDPRPGHWKRARHPAVWIREGPSLIQLLHAAESRSTQRLASWQVDLTSSPPGARPRRSSEQPLSDL</sequence>